<feature type="region of interest" description="Disordered" evidence="1">
    <location>
        <begin position="78"/>
        <end position="134"/>
    </location>
</feature>
<dbReference type="AlphaFoldDB" id="A0AAD6Y338"/>
<evidence type="ECO:0000256" key="1">
    <source>
        <dbReference type="SAM" id="MobiDB-lite"/>
    </source>
</evidence>
<feature type="compositionally biased region" description="Acidic residues" evidence="1">
    <location>
        <begin position="262"/>
        <end position="275"/>
    </location>
</feature>
<feature type="compositionally biased region" description="Basic residues" evidence="1">
    <location>
        <begin position="243"/>
        <end position="253"/>
    </location>
</feature>
<reference evidence="2" key="1">
    <citation type="submission" date="2023-03" db="EMBL/GenBank/DDBJ databases">
        <title>Massive genome expansion in bonnet fungi (Mycena s.s.) driven by repeated elements and novel gene families across ecological guilds.</title>
        <authorList>
            <consortium name="Lawrence Berkeley National Laboratory"/>
            <person name="Harder C.B."/>
            <person name="Miyauchi S."/>
            <person name="Viragh M."/>
            <person name="Kuo A."/>
            <person name="Thoen E."/>
            <person name="Andreopoulos B."/>
            <person name="Lu D."/>
            <person name="Skrede I."/>
            <person name="Drula E."/>
            <person name="Henrissat B."/>
            <person name="Morin E."/>
            <person name="Kohler A."/>
            <person name="Barry K."/>
            <person name="LaButti K."/>
            <person name="Morin E."/>
            <person name="Salamov A."/>
            <person name="Lipzen A."/>
            <person name="Mereny Z."/>
            <person name="Hegedus B."/>
            <person name="Baldrian P."/>
            <person name="Stursova M."/>
            <person name="Weitz H."/>
            <person name="Taylor A."/>
            <person name="Grigoriev I.V."/>
            <person name="Nagy L.G."/>
            <person name="Martin F."/>
            <person name="Kauserud H."/>
        </authorList>
    </citation>
    <scope>NUCLEOTIDE SEQUENCE</scope>
    <source>
        <strain evidence="2">9144</strain>
    </source>
</reference>
<evidence type="ECO:0000313" key="2">
    <source>
        <dbReference type="EMBL" id="KAJ7189506.1"/>
    </source>
</evidence>
<gene>
    <name evidence="2" type="ORF">GGX14DRAFT_408773</name>
</gene>
<feature type="compositionally biased region" description="Polar residues" evidence="1">
    <location>
        <begin position="99"/>
        <end position="126"/>
    </location>
</feature>
<feature type="compositionally biased region" description="Basic residues" evidence="1">
    <location>
        <begin position="82"/>
        <end position="97"/>
    </location>
</feature>
<feature type="region of interest" description="Disordered" evidence="1">
    <location>
        <begin position="237"/>
        <end position="278"/>
    </location>
</feature>
<keyword evidence="3" id="KW-1185">Reference proteome</keyword>
<comment type="caution">
    <text evidence="2">The sequence shown here is derived from an EMBL/GenBank/DDBJ whole genome shotgun (WGS) entry which is preliminary data.</text>
</comment>
<accession>A0AAD6Y338</accession>
<name>A0AAD6Y338_9AGAR</name>
<organism evidence="2 3">
    <name type="scientific">Mycena pura</name>
    <dbReference type="NCBI Taxonomy" id="153505"/>
    <lineage>
        <taxon>Eukaryota</taxon>
        <taxon>Fungi</taxon>
        <taxon>Dikarya</taxon>
        <taxon>Basidiomycota</taxon>
        <taxon>Agaricomycotina</taxon>
        <taxon>Agaricomycetes</taxon>
        <taxon>Agaricomycetidae</taxon>
        <taxon>Agaricales</taxon>
        <taxon>Marasmiineae</taxon>
        <taxon>Mycenaceae</taxon>
        <taxon>Mycena</taxon>
    </lineage>
</organism>
<feature type="region of interest" description="Disordered" evidence="1">
    <location>
        <begin position="178"/>
        <end position="197"/>
    </location>
</feature>
<dbReference type="EMBL" id="JARJCW010000175">
    <property type="protein sequence ID" value="KAJ7189506.1"/>
    <property type="molecule type" value="Genomic_DNA"/>
</dbReference>
<evidence type="ECO:0000313" key="3">
    <source>
        <dbReference type="Proteomes" id="UP001219525"/>
    </source>
</evidence>
<dbReference type="Proteomes" id="UP001219525">
    <property type="component" value="Unassembled WGS sequence"/>
</dbReference>
<proteinExistence type="predicted"/>
<sequence>MFLFPHWHSEFCGRNASMFEIRDLDMSWSPGPLEELQVHEAVGAVFQGRKPEHLKYNVGAFLSGMWREIRPIDIKVTGDTKKHQKSARVPQRRRRGRTIPSTPYAQSGRPSPSSGFGTHINPNGPTAVTAPRHGTGALAPVAAPVSIHDADTHLRAQLGLLAGGPPSSPSLTRRAIARPRGRGGHSCVGDTRTHPVPPLQTAFDPARAVAGSGVRAQQEGCATEGEGGYWRLEFAQGEGTRASSRRVRGRRAPGRWTKDDDDHADGDQDDEDDETHEAATARMRAAVVAPERRLRANMRMLVKEEQASPLMSRAITEPPELSGSVVPMLRRATLSPPFNPPAGCTCIRPRAHPAPAQAIAHLEHTTPGAPLRTLTRCRVRDRLDRENAHQGRGGDGDGGGGLESHRAWGLSLATAGAAIARRRRLGRSLRRDKEGVVAHGRGCGLWSYGRAGSNVASRDTSCDIFTCRKCHMMSLFVATKSGPQ</sequence>
<protein>
    <submittedName>
        <fullName evidence="2">Uncharacterized protein</fullName>
    </submittedName>
</protein>